<dbReference type="InterPro" id="IPR024984">
    <property type="entry name" value="DUF3888"/>
</dbReference>
<organism evidence="1 2">
    <name type="scientific">Caproiciproducens faecalis</name>
    <dbReference type="NCBI Taxonomy" id="2820301"/>
    <lineage>
        <taxon>Bacteria</taxon>
        <taxon>Bacillati</taxon>
        <taxon>Bacillota</taxon>
        <taxon>Clostridia</taxon>
        <taxon>Eubacteriales</taxon>
        <taxon>Acutalibacteraceae</taxon>
        <taxon>Caproiciproducens</taxon>
    </lineage>
</organism>
<dbReference type="EMBL" id="JAGFNZ010000002">
    <property type="protein sequence ID" value="MBW7572833.1"/>
    <property type="molecule type" value="Genomic_DNA"/>
</dbReference>
<protein>
    <submittedName>
        <fullName evidence="1">DUF3888 domain-containing protein</fullName>
    </submittedName>
</protein>
<reference evidence="1 2" key="1">
    <citation type="submission" date="2021-03" db="EMBL/GenBank/DDBJ databases">
        <title>Caproiciproducens sp. nov. isolated from feces of cow.</title>
        <authorList>
            <person name="Choi J.-Y."/>
        </authorList>
    </citation>
    <scope>NUCLEOTIDE SEQUENCE [LARGE SCALE GENOMIC DNA]</scope>
    <source>
        <strain evidence="1 2">AGMB10547</strain>
    </source>
</reference>
<gene>
    <name evidence="1" type="ORF">J5W02_08390</name>
</gene>
<dbReference type="RefSeq" id="WP_219965208.1">
    <property type="nucleotide sequence ID" value="NZ_JAGFNZ010000002.1"/>
</dbReference>
<accession>A0ABS7DNF9</accession>
<comment type="caution">
    <text evidence="1">The sequence shown here is derived from an EMBL/GenBank/DDBJ whole genome shotgun (WGS) entry which is preliminary data.</text>
</comment>
<proteinExistence type="predicted"/>
<evidence type="ECO:0000313" key="1">
    <source>
        <dbReference type="EMBL" id="MBW7572833.1"/>
    </source>
</evidence>
<dbReference type="Proteomes" id="UP000719942">
    <property type="component" value="Unassembled WGS sequence"/>
</dbReference>
<dbReference type="Pfam" id="PF13027">
    <property type="entry name" value="DUF3888"/>
    <property type="match status" value="1"/>
</dbReference>
<evidence type="ECO:0000313" key="2">
    <source>
        <dbReference type="Proteomes" id="UP000719942"/>
    </source>
</evidence>
<keyword evidence="2" id="KW-1185">Reference proteome</keyword>
<name>A0ABS7DNF9_9FIRM</name>
<sequence length="147" mass="16066">MKKLLSTALILVIIATGVTVYALGYTGKSPVSSDDSERLDKIVITLLIPKIQKSVDDFYEPYLSIEPTVAAYLGDSKITSIAGDAGSSIYTVTVELEPYVGPHVSIGRDKMIFEISADGTVNMKKYEHLKSYDLPQNLQSLIKKPLP</sequence>